<proteinExistence type="predicted"/>
<dbReference type="Proteomes" id="UP000036681">
    <property type="component" value="Unplaced"/>
</dbReference>
<name>A0A0M3I5I8_ASCLU</name>
<protein>
    <submittedName>
        <fullName evidence="2">Uncharacterized protein</fullName>
    </submittedName>
</protein>
<dbReference type="WBParaSite" id="ALUE_0001221301-mRNA-1">
    <property type="protein sequence ID" value="ALUE_0001221301-mRNA-1"/>
    <property type="gene ID" value="ALUE_0001221301"/>
</dbReference>
<accession>A0A0M3I5I8</accession>
<evidence type="ECO:0000313" key="2">
    <source>
        <dbReference type="WBParaSite" id="ALUE_0001221301-mRNA-1"/>
    </source>
</evidence>
<sequence>MFHVFKGRKECAERVSLVRIKEEREDGLIGVSSCHRQLY</sequence>
<keyword evidence="1" id="KW-1185">Reference proteome</keyword>
<evidence type="ECO:0000313" key="1">
    <source>
        <dbReference type="Proteomes" id="UP000036681"/>
    </source>
</evidence>
<dbReference type="AlphaFoldDB" id="A0A0M3I5I8"/>
<reference evidence="2" key="1">
    <citation type="submission" date="2017-02" db="UniProtKB">
        <authorList>
            <consortium name="WormBaseParasite"/>
        </authorList>
    </citation>
    <scope>IDENTIFICATION</scope>
</reference>
<organism evidence="1 2">
    <name type="scientific">Ascaris lumbricoides</name>
    <name type="common">Giant roundworm</name>
    <dbReference type="NCBI Taxonomy" id="6252"/>
    <lineage>
        <taxon>Eukaryota</taxon>
        <taxon>Metazoa</taxon>
        <taxon>Ecdysozoa</taxon>
        <taxon>Nematoda</taxon>
        <taxon>Chromadorea</taxon>
        <taxon>Rhabditida</taxon>
        <taxon>Spirurina</taxon>
        <taxon>Ascaridomorpha</taxon>
        <taxon>Ascaridoidea</taxon>
        <taxon>Ascarididae</taxon>
        <taxon>Ascaris</taxon>
    </lineage>
</organism>